<name>A0A934KKJ9_9BACT</name>
<dbReference type="PANTHER" id="PTHR43708">
    <property type="entry name" value="CONSERVED EXPRESSED OXIDOREDUCTASE (EUROFUNG)"/>
    <property type="match status" value="1"/>
</dbReference>
<dbReference type="GO" id="GO:0016491">
    <property type="term" value="F:oxidoreductase activity"/>
    <property type="evidence" value="ECO:0007669"/>
    <property type="project" value="UniProtKB-KW"/>
</dbReference>
<dbReference type="PANTHER" id="PTHR43708:SF5">
    <property type="entry name" value="CONSERVED EXPRESSED OXIDOREDUCTASE (EUROFUNG)-RELATED"/>
    <property type="match status" value="1"/>
</dbReference>
<evidence type="ECO:0000313" key="6">
    <source>
        <dbReference type="Proteomes" id="UP000620075"/>
    </source>
</evidence>
<comment type="caution">
    <text evidence="5">The sequence shown here is derived from an EMBL/GenBank/DDBJ whole genome shotgun (WGS) entry which is preliminary data.</text>
</comment>
<dbReference type="SUPFAM" id="SSF55347">
    <property type="entry name" value="Glyceraldehyde-3-phosphate dehydrogenase-like, C-terminal domain"/>
    <property type="match status" value="1"/>
</dbReference>
<organism evidence="5 6">
    <name type="scientific">Candidatus Dormiibacter inghamiae</name>
    <dbReference type="NCBI Taxonomy" id="3127013"/>
    <lineage>
        <taxon>Bacteria</taxon>
        <taxon>Bacillati</taxon>
        <taxon>Candidatus Dormiibacterota</taxon>
        <taxon>Candidatus Dormibacteria</taxon>
        <taxon>Candidatus Dormibacterales</taxon>
        <taxon>Candidatus Dormibacteraceae</taxon>
        <taxon>Candidatus Dormiibacter</taxon>
    </lineage>
</organism>
<accession>A0A934KKJ9</accession>
<dbReference type="InterPro" id="IPR036291">
    <property type="entry name" value="NAD(P)-bd_dom_sf"/>
</dbReference>
<dbReference type="Pfam" id="PF01408">
    <property type="entry name" value="GFO_IDH_MocA"/>
    <property type="match status" value="1"/>
</dbReference>
<evidence type="ECO:0000259" key="4">
    <source>
        <dbReference type="Pfam" id="PF02894"/>
    </source>
</evidence>
<feature type="domain" description="Gfo/Idh/MocA-like oxidoreductase N-terminal" evidence="3">
    <location>
        <begin position="9"/>
        <end position="125"/>
    </location>
</feature>
<dbReference type="InterPro" id="IPR051317">
    <property type="entry name" value="Gfo/Idh/MocA_oxidoreduct"/>
</dbReference>
<sequence length="351" mass="38735">MPSRLDRPIGIVGAGAIVNAAHLPAYRKAGFNVVAITDLDRQAAARTAAAFEIPRVCDSVDELLAMSDVEIVDVAVTPFAQADIALAAISSGKHLLCQKPFSESLEAAQRLVEAADAAGTKLAVNQQMRWDQVIRCTRLLLDRGWYGELTSGTFDIDILTDWASWPWMANRPGLEYFYHSVHYFDSIRFLFGEPHSVVASTARYPAQSATGETRTFTILDYSDTCKVAVLTNHNNWSPRPHAVMRCQGTDGQSEGTLGALYDYPYGRPDTFEFWSRTAAPDHAFSRLFTERWIPDAFVGPMADLQRSIEEGREPLTSGRDNLGTLRIILAAYRSSQEGRRLAVSGLKEATA</sequence>
<protein>
    <submittedName>
        <fullName evidence="5">Gfo/Idh/MocA family oxidoreductase</fullName>
    </submittedName>
</protein>
<dbReference type="Gene3D" id="3.40.50.720">
    <property type="entry name" value="NAD(P)-binding Rossmann-like Domain"/>
    <property type="match status" value="1"/>
</dbReference>
<evidence type="ECO:0000256" key="2">
    <source>
        <dbReference type="ARBA" id="ARBA00023002"/>
    </source>
</evidence>
<feature type="domain" description="Gfo/Idh/MocA-like oxidoreductase C-terminal" evidence="4">
    <location>
        <begin position="179"/>
        <end position="342"/>
    </location>
</feature>
<proteinExistence type="inferred from homology"/>
<dbReference type="RefSeq" id="WP_338182239.1">
    <property type="nucleotide sequence ID" value="NZ_JAEKNQ010000059.1"/>
</dbReference>
<evidence type="ECO:0000259" key="3">
    <source>
        <dbReference type="Pfam" id="PF01408"/>
    </source>
</evidence>
<evidence type="ECO:0000256" key="1">
    <source>
        <dbReference type="ARBA" id="ARBA00010928"/>
    </source>
</evidence>
<gene>
    <name evidence="5" type="ORF">JF888_15150</name>
</gene>
<dbReference type="Proteomes" id="UP000620075">
    <property type="component" value="Unassembled WGS sequence"/>
</dbReference>
<reference evidence="5 6" key="1">
    <citation type="submission" date="2020-10" db="EMBL/GenBank/DDBJ databases">
        <title>Ca. Dormibacterota MAGs.</title>
        <authorList>
            <person name="Montgomery K."/>
        </authorList>
    </citation>
    <scope>NUCLEOTIDE SEQUENCE [LARGE SCALE GENOMIC DNA]</scope>
    <source>
        <strain evidence="5">SC8811_S16_3</strain>
    </source>
</reference>
<keyword evidence="2" id="KW-0560">Oxidoreductase</keyword>
<dbReference type="SUPFAM" id="SSF51735">
    <property type="entry name" value="NAD(P)-binding Rossmann-fold domains"/>
    <property type="match status" value="1"/>
</dbReference>
<dbReference type="GO" id="GO:0000166">
    <property type="term" value="F:nucleotide binding"/>
    <property type="evidence" value="ECO:0007669"/>
    <property type="project" value="InterPro"/>
</dbReference>
<dbReference type="InterPro" id="IPR000683">
    <property type="entry name" value="Gfo/Idh/MocA-like_OxRdtase_N"/>
</dbReference>
<dbReference type="EMBL" id="JAEKNQ010000059">
    <property type="protein sequence ID" value="MBJ7604493.1"/>
    <property type="molecule type" value="Genomic_DNA"/>
</dbReference>
<dbReference type="InterPro" id="IPR004104">
    <property type="entry name" value="Gfo/Idh/MocA-like_OxRdtase_C"/>
</dbReference>
<dbReference type="Gene3D" id="3.30.360.10">
    <property type="entry name" value="Dihydrodipicolinate Reductase, domain 2"/>
    <property type="match status" value="1"/>
</dbReference>
<comment type="similarity">
    <text evidence="1">Belongs to the Gfo/Idh/MocA family.</text>
</comment>
<evidence type="ECO:0000313" key="5">
    <source>
        <dbReference type="EMBL" id="MBJ7604493.1"/>
    </source>
</evidence>
<dbReference type="Pfam" id="PF02894">
    <property type="entry name" value="GFO_IDH_MocA_C"/>
    <property type="match status" value="1"/>
</dbReference>
<dbReference type="AlphaFoldDB" id="A0A934KKJ9"/>